<name>A0A9P1BXL1_9DINO</name>
<dbReference type="AlphaFoldDB" id="A0A9P1BXL1"/>
<evidence type="ECO:0000313" key="3">
    <source>
        <dbReference type="EMBL" id="CAL4767465.1"/>
    </source>
</evidence>
<protein>
    <submittedName>
        <fullName evidence="3">Potassium voltage-gated channel subfamily A member 7</fullName>
    </submittedName>
</protein>
<feature type="region of interest" description="Disordered" evidence="1">
    <location>
        <begin position="121"/>
        <end position="142"/>
    </location>
</feature>
<gene>
    <name evidence="2" type="ORF">C1SCF055_LOCUS8056</name>
</gene>
<dbReference type="EMBL" id="CAMXCT010000540">
    <property type="protein sequence ID" value="CAI3980153.1"/>
    <property type="molecule type" value="Genomic_DNA"/>
</dbReference>
<dbReference type="EMBL" id="CAMXCT030000540">
    <property type="protein sequence ID" value="CAL4767465.1"/>
    <property type="molecule type" value="Genomic_DNA"/>
</dbReference>
<organism evidence="2">
    <name type="scientific">Cladocopium goreaui</name>
    <dbReference type="NCBI Taxonomy" id="2562237"/>
    <lineage>
        <taxon>Eukaryota</taxon>
        <taxon>Sar</taxon>
        <taxon>Alveolata</taxon>
        <taxon>Dinophyceae</taxon>
        <taxon>Suessiales</taxon>
        <taxon>Symbiodiniaceae</taxon>
        <taxon>Cladocopium</taxon>
    </lineage>
</organism>
<proteinExistence type="predicted"/>
<dbReference type="EMBL" id="CAMXCT020000540">
    <property type="protein sequence ID" value="CAL1133528.1"/>
    <property type="molecule type" value="Genomic_DNA"/>
</dbReference>
<keyword evidence="4" id="KW-1185">Reference proteome</keyword>
<evidence type="ECO:0000313" key="4">
    <source>
        <dbReference type="Proteomes" id="UP001152797"/>
    </source>
</evidence>
<accession>A0A9P1BXL1</accession>
<reference evidence="2" key="1">
    <citation type="submission" date="2022-10" db="EMBL/GenBank/DDBJ databases">
        <authorList>
            <person name="Chen Y."/>
            <person name="Dougan E. K."/>
            <person name="Chan C."/>
            <person name="Rhodes N."/>
            <person name="Thang M."/>
        </authorList>
    </citation>
    <scope>NUCLEOTIDE SEQUENCE</scope>
</reference>
<reference evidence="3 4" key="2">
    <citation type="submission" date="2024-05" db="EMBL/GenBank/DDBJ databases">
        <authorList>
            <person name="Chen Y."/>
            <person name="Shah S."/>
            <person name="Dougan E. K."/>
            <person name="Thang M."/>
            <person name="Chan C."/>
        </authorList>
    </citation>
    <scope>NUCLEOTIDE SEQUENCE [LARGE SCALE GENOMIC DNA]</scope>
</reference>
<evidence type="ECO:0000256" key="1">
    <source>
        <dbReference type="SAM" id="MobiDB-lite"/>
    </source>
</evidence>
<dbReference type="OrthoDB" id="10025005at2759"/>
<sequence>MAVAGLEDELRKAGLERCLAAAVEWCERMGPKDMEEIGEEEIFDDFAEALQLRPLERRRLLKGPMGASRAAGGGYAGEGINVSTAAAEPSAPSKNVQVVGKGTWVVRNTFLDFDDGARASDLQRASTVPAPPKEVEEDDEPCEPFEEADFLPTIDSSLYKTMTFDSFEEDRNWDWLQGRHLEAVEEQHEELQEQEYPAEQEAVGMMMIPIEAMPGYVVPVQDMCYPAGCFAVPMDRFGRFPGAMEQLPMPDISSIGVTTTADNKRAQVLQRAFSVASNVYRIRWTVDARKLKSTDKEAVSPQFDLTFSGGVVPFKMIMRPRAVAQERGGASFKRSRGRGNIQLRCMAESDDGTKPVVTFRLGVGSDKAAKQLKPRGPVRHDFSEKNICGLPAGQDDWDFGKAVDDKTQTFVVCLEILSGSE</sequence>
<dbReference type="Proteomes" id="UP001152797">
    <property type="component" value="Unassembled WGS sequence"/>
</dbReference>
<comment type="caution">
    <text evidence="2">The sequence shown here is derived from an EMBL/GenBank/DDBJ whole genome shotgun (WGS) entry which is preliminary data.</text>
</comment>
<evidence type="ECO:0000313" key="2">
    <source>
        <dbReference type="EMBL" id="CAI3980153.1"/>
    </source>
</evidence>